<name>A0ABS2BWG3_9PSED</name>
<dbReference type="Proteomes" id="UP000745663">
    <property type="component" value="Unassembled WGS sequence"/>
</dbReference>
<dbReference type="PANTHER" id="PTHR30419:SF8">
    <property type="entry name" value="NITROGEN ASSIMILATION TRANSCRIPTIONAL ACTIVATOR-RELATED"/>
    <property type="match status" value="1"/>
</dbReference>
<comment type="caution">
    <text evidence="6">The sequence shown here is derived from an EMBL/GenBank/DDBJ whole genome shotgun (WGS) entry which is preliminary data.</text>
</comment>
<evidence type="ECO:0000256" key="2">
    <source>
        <dbReference type="ARBA" id="ARBA00023015"/>
    </source>
</evidence>
<proteinExistence type="inferred from homology"/>
<organism evidence="6 7">
    <name type="scientific">Pseudomonas arcuscaelestis</name>
    <dbReference type="NCBI Taxonomy" id="2710591"/>
    <lineage>
        <taxon>Bacteria</taxon>
        <taxon>Pseudomonadati</taxon>
        <taxon>Pseudomonadota</taxon>
        <taxon>Gammaproteobacteria</taxon>
        <taxon>Pseudomonadales</taxon>
        <taxon>Pseudomonadaceae</taxon>
        <taxon>Pseudomonas</taxon>
    </lineage>
</organism>
<dbReference type="InterPro" id="IPR005119">
    <property type="entry name" value="LysR_subst-bd"/>
</dbReference>
<gene>
    <name evidence="6" type="ORF">H8F21_10295</name>
</gene>
<dbReference type="Gene3D" id="1.10.10.10">
    <property type="entry name" value="Winged helix-like DNA-binding domain superfamily/Winged helix DNA-binding domain"/>
    <property type="match status" value="1"/>
</dbReference>
<dbReference type="InterPro" id="IPR050950">
    <property type="entry name" value="HTH-type_LysR_regulators"/>
</dbReference>
<dbReference type="Pfam" id="PF03466">
    <property type="entry name" value="LysR_substrate"/>
    <property type="match status" value="1"/>
</dbReference>
<evidence type="ECO:0000313" key="7">
    <source>
        <dbReference type="Proteomes" id="UP000745663"/>
    </source>
</evidence>
<dbReference type="CDD" id="cd05466">
    <property type="entry name" value="PBP2_LTTR_substrate"/>
    <property type="match status" value="1"/>
</dbReference>
<dbReference type="InterPro" id="IPR036390">
    <property type="entry name" value="WH_DNA-bd_sf"/>
</dbReference>
<dbReference type="PANTHER" id="PTHR30419">
    <property type="entry name" value="HTH-TYPE TRANSCRIPTIONAL REGULATOR YBHD"/>
    <property type="match status" value="1"/>
</dbReference>
<reference evidence="6 7" key="1">
    <citation type="submission" date="2020-08" db="EMBL/GenBank/DDBJ databases">
        <title>Description of novel Pseudomonas species.</title>
        <authorList>
            <person name="Duman M."/>
            <person name="Mulet M."/>
            <person name="Altun S."/>
            <person name="Saticioglu I.B."/>
            <person name="Lalucat J."/>
            <person name="Garcia-Valdes E."/>
        </authorList>
    </citation>
    <scope>NUCLEOTIDE SEQUENCE [LARGE SCALE GENOMIC DNA]</scope>
    <source>
        <strain evidence="6 7">P66</strain>
    </source>
</reference>
<dbReference type="InterPro" id="IPR000847">
    <property type="entry name" value="LysR_HTH_N"/>
</dbReference>
<evidence type="ECO:0000259" key="5">
    <source>
        <dbReference type="PROSITE" id="PS50931"/>
    </source>
</evidence>
<keyword evidence="7" id="KW-1185">Reference proteome</keyword>
<sequence length="288" mass="32830">MYQYNEWFRSFHTVARTGSFALAAEYLSVGRPTVSEQVGALEEKFAVELFHRDGRRFELSPVGRQLFAITQGLFEQEEQAVQVFTSLGQQKKETLRLGAVSPAVAMNIIYSFMQCNPEIELETSFNTERATLERLINLDSDAAILAHCNFDPRLETQLYRKYPIVAVVRDDHPWAKLGEVSIRQISGERLVLRESQSRTRQRLEAYCLPLGVPLNCVMQLNSREAITHAIMQNIGIGFVSAVEYVELPGTCAISFIDEPLHIEYYLCCLRIFRQRPLIEKLFKGASAE</sequence>
<evidence type="ECO:0000256" key="3">
    <source>
        <dbReference type="ARBA" id="ARBA00023125"/>
    </source>
</evidence>
<dbReference type="Gene3D" id="3.40.190.290">
    <property type="match status" value="1"/>
</dbReference>
<keyword evidence="3" id="KW-0238">DNA-binding</keyword>
<comment type="similarity">
    <text evidence="1">Belongs to the LysR transcriptional regulatory family.</text>
</comment>
<dbReference type="RefSeq" id="WP_203584321.1">
    <property type="nucleotide sequence ID" value="NZ_JACOPV010000005.1"/>
</dbReference>
<protein>
    <submittedName>
        <fullName evidence="6">LysR family transcriptional regulator</fullName>
    </submittedName>
</protein>
<evidence type="ECO:0000313" key="6">
    <source>
        <dbReference type="EMBL" id="MBM5457951.1"/>
    </source>
</evidence>
<evidence type="ECO:0000256" key="4">
    <source>
        <dbReference type="ARBA" id="ARBA00023163"/>
    </source>
</evidence>
<evidence type="ECO:0000256" key="1">
    <source>
        <dbReference type="ARBA" id="ARBA00009437"/>
    </source>
</evidence>
<dbReference type="SUPFAM" id="SSF53850">
    <property type="entry name" value="Periplasmic binding protein-like II"/>
    <property type="match status" value="1"/>
</dbReference>
<dbReference type="PROSITE" id="PS50931">
    <property type="entry name" value="HTH_LYSR"/>
    <property type="match status" value="1"/>
</dbReference>
<accession>A0ABS2BWG3</accession>
<dbReference type="EMBL" id="JACOPV010000005">
    <property type="protein sequence ID" value="MBM5457951.1"/>
    <property type="molecule type" value="Genomic_DNA"/>
</dbReference>
<feature type="domain" description="HTH lysR-type" evidence="5">
    <location>
        <begin position="7"/>
        <end position="60"/>
    </location>
</feature>
<dbReference type="InterPro" id="IPR036388">
    <property type="entry name" value="WH-like_DNA-bd_sf"/>
</dbReference>
<dbReference type="Pfam" id="PF00126">
    <property type="entry name" value="HTH_1"/>
    <property type="match status" value="1"/>
</dbReference>
<dbReference type="SUPFAM" id="SSF46785">
    <property type="entry name" value="Winged helix' DNA-binding domain"/>
    <property type="match status" value="1"/>
</dbReference>
<keyword evidence="4" id="KW-0804">Transcription</keyword>
<keyword evidence="2" id="KW-0805">Transcription regulation</keyword>